<dbReference type="InterPro" id="IPR036465">
    <property type="entry name" value="vWFA_dom_sf"/>
</dbReference>
<dbReference type="Gene3D" id="3.40.50.410">
    <property type="entry name" value="von Willebrand factor, type A domain"/>
    <property type="match status" value="1"/>
</dbReference>
<name>A0ABP1Q774_9HEXA</name>
<organism evidence="2 3">
    <name type="scientific">Orchesella dallaii</name>
    <dbReference type="NCBI Taxonomy" id="48710"/>
    <lineage>
        <taxon>Eukaryota</taxon>
        <taxon>Metazoa</taxon>
        <taxon>Ecdysozoa</taxon>
        <taxon>Arthropoda</taxon>
        <taxon>Hexapoda</taxon>
        <taxon>Collembola</taxon>
        <taxon>Entomobryomorpha</taxon>
        <taxon>Entomobryoidea</taxon>
        <taxon>Orchesellidae</taxon>
        <taxon>Orchesellinae</taxon>
        <taxon>Orchesella</taxon>
    </lineage>
</organism>
<dbReference type="EMBL" id="CAXLJM020000025">
    <property type="protein sequence ID" value="CAL8092089.1"/>
    <property type="molecule type" value="Genomic_DNA"/>
</dbReference>
<evidence type="ECO:0000256" key="1">
    <source>
        <dbReference type="SAM" id="SignalP"/>
    </source>
</evidence>
<evidence type="ECO:0008006" key="4">
    <source>
        <dbReference type="Google" id="ProtNLM"/>
    </source>
</evidence>
<dbReference type="Proteomes" id="UP001642540">
    <property type="component" value="Unassembled WGS sequence"/>
</dbReference>
<keyword evidence="1" id="KW-0732">Signal</keyword>
<evidence type="ECO:0000313" key="3">
    <source>
        <dbReference type="Proteomes" id="UP001642540"/>
    </source>
</evidence>
<keyword evidence="3" id="KW-1185">Reference proteome</keyword>
<proteinExistence type="predicted"/>
<feature type="chain" id="PRO_5045391698" description="VWFA domain-containing protein" evidence="1">
    <location>
        <begin position="17"/>
        <end position="311"/>
    </location>
</feature>
<sequence length="311" mass="34518">MILKTIIVLTTATCFCFLSSISMDMESDSFLGRIESEVEDYCDANQKLRLQIVFVFDRTYTFYFQRTTFADFSRTFISSAQKSYPGSEFGVVSFADYDPAAGLTDPVPHHGTTNEARAELLLGPHSCYQIERKLTTDASAIQNAFSNLPFTVGANGTNWQIAESGLTADTTLGWVKGLRDSSGTVVRKIVALVTDATSTRKLRDESGRHEVRGDGTDLCNNTLPPSDQIVERILRENQMSVIGLYHIDVRYNNISVLDYYQDIFGRMDIPYQGHPIAISNTNNILMNTLAGIRGTIECTPGDPEPYNTLGL</sequence>
<comment type="caution">
    <text evidence="2">The sequence shown here is derived from an EMBL/GenBank/DDBJ whole genome shotgun (WGS) entry which is preliminary data.</text>
</comment>
<accession>A0ABP1Q774</accession>
<evidence type="ECO:0000313" key="2">
    <source>
        <dbReference type="EMBL" id="CAL8092089.1"/>
    </source>
</evidence>
<dbReference type="SUPFAM" id="SSF53300">
    <property type="entry name" value="vWA-like"/>
    <property type="match status" value="1"/>
</dbReference>
<gene>
    <name evidence="2" type="ORF">ODALV1_LOCUS8121</name>
</gene>
<protein>
    <recommendedName>
        <fullName evidence="4">VWFA domain-containing protein</fullName>
    </recommendedName>
</protein>
<feature type="signal peptide" evidence="1">
    <location>
        <begin position="1"/>
        <end position="16"/>
    </location>
</feature>
<reference evidence="2 3" key="1">
    <citation type="submission" date="2024-08" db="EMBL/GenBank/DDBJ databases">
        <authorList>
            <person name="Cucini C."/>
            <person name="Frati F."/>
        </authorList>
    </citation>
    <scope>NUCLEOTIDE SEQUENCE [LARGE SCALE GENOMIC DNA]</scope>
</reference>